<evidence type="ECO:0000256" key="6">
    <source>
        <dbReference type="ARBA" id="ARBA00022842"/>
    </source>
</evidence>
<dbReference type="UniPathway" id="UPA00074">
    <property type="reaction ID" value="UER00127"/>
</dbReference>
<keyword evidence="4 7" id="KW-0658">Purine biosynthesis</keyword>
<dbReference type="Pfam" id="PF02222">
    <property type="entry name" value="ATP-grasp"/>
    <property type="match status" value="1"/>
</dbReference>
<dbReference type="InterPro" id="IPR048740">
    <property type="entry name" value="PurT_C"/>
</dbReference>
<feature type="binding site" evidence="7">
    <location>
        <position position="278"/>
    </location>
    <ligand>
        <name>N(1)-(5-phospho-beta-D-ribosyl)glycinamide</name>
        <dbReference type="ChEBI" id="CHEBI:143788"/>
    </ligand>
</feature>
<evidence type="ECO:0000256" key="1">
    <source>
        <dbReference type="ARBA" id="ARBA00022598"/>
    </source>
</evidence>
<evidence type="ECO:0000256" key="2">
    <source>
        <dbReference type="ARBA" id="ARBA00022723"/>
    </source>
</evidence>
<dbReference type="GO" id="GO:0004644">
    <property type="term" value="F:phosphoribosylglycinamide formyltransferase activity"/>
    <property type="evidence" value="ECO:0007669"/>
    <property type="project" value="UniProtKB-UniRule"/>
</dbReference>
<dbReference type="SUPFAM" id="SSF56059">
    <property type="entry name" value="Glutathione synthetase ATP-binding domain-like"/>
    <property type="match status" value="1"/>
</dbReference>
<dbReference type="InterPro" id="IPR054350">
    <property type="entry name" value="PurT/PurK_preATP-grasp"/>
</dbReference>
<feature type="binding site" evidence="7">
    <location>
        <position position="271"/>
    </location>
    <ligand>
        <name>Mg(2+)</name>
        <dbReference type="ChEBI" id="CHEBI:18420"/>
    </ligand>
</feature>
<feature type="binding site" evidence="7">
    <location>
        <position position="351"/>
    </location>
    <ligand>
        <name>N(1)-(5-phospho-beta-D-ribosyl)glycinamide</name>
        <dbReference type="ChEBI" id="CHEBI:143788"/>
    </ligand>
</feature>
<evidence type="ECO:0000313" key="9">
    <source>
        <dbReference type="EMBL" id="PCE43040.1"/>
    </source>
</evidence>
<dbReference type="PANTHER" id="PTHR43055">
    <property type="entry name" value="FORMATE-DEPENDENT PHOSPHORIBOSYLGLYCINAMIDE FORMYLTRANSFERASE"/>
    <property type="match status" value="1"/>
</dbReference>
<feature type="binding site" evidence="7">
    <location>
        <position position="74"/>
    </location>
    <ligand>
        <name>N(1)-(5-phospho-beta-D-ribosyl)glycinamide</name>
        <dbReference type="ChEBI" id="CHEBI:143788"/>
    </ligand>
</feature>
<dbReference type="Gene3D" id="3.40.50.20">
    <property type="match status" value="1"/>
</dbReference>
<dbReference type="SUPFAM" id="SSF51246">
    <property type="entry name" value="Rudiment single hybrid motif"/>
    <property type="match status" value="1"/>
</dbReference>
<keyword evidence="9" id="KW-0808">Transferase</keyword>
<dbReference type="GO" id="GO:0005524">
    <property type="term" value="F:ATP binding"/>
    <property type="evidence" value="ECO:0007669"/>
    <property type="project" value="UniProtKB-UniRule"/>
</dbReference>
<comment type="function">
    <text evidence="7">Involved in the de novo purine biosynthesis. Catalyzes the transfer of formate to 5-phospho-ribosyl-glycinamide (GAR), producing 5-phospho-ribosyl-N-formylglycinamide (FGAR). Formate is provided by PurU via hydrolysis of 10-formyl-tetrahydrofolate.</text>
</comment>
<keyword evidence="3 7" id="KW-0547">Nucleotide-binding</keyword>
<dbReference type="GO" id="GO:0043815">
    <property type="term" value="F:phosphoribosylglycinamide formyltransferase 2 activity"/>
    <property type="evidence" value="ECO:0007669"/>
    <property type="project" value="UniProtKB-UniRule"/>
</dbReference>
<protein>
    <recommendedName>
        <fullName evidence="7">Formate-dependent phosphoribosylglycinamide formyltransferase</fullName>
        <ecNumber evidence="7">6.3.1.21</ecNumber>
    </recommendedName>
    <alternativeName>
        <fullName evidence="7">5'-phosphoribosylglycinamide transformylase 2</fullName>
    </alternativeName>
    <alternativeName>
        <fullName evidence="7">Formate-dependent GAR transformylase</fullName>
    </alternativeName>
    <alternativeName>
        <fullName evidence="7">GAR transformylase 2</fullName>
        <shortName evidence="7">GART 2</shortName>
    </alternativeName>
    <alternativeName>
        <fullName evidence="7">Non-folate glycinamide ribonucleotide transformylase</fullName>
    </alternativeName>
    <alternativeName>
        <fullName evidence="7">Phosphoribosylglycinamide formyltransferase 2</fullName>
    </alternativeName>
</protein>
<dbReference type="EMBL" id="NWUF01000005">
    <property type="protein sequence ID" value="PCE43040.1"/>
    <property type="molecule type" value="Genomic_DNA"/>
</dbReference>
<evidence type="ECO:0000259" key="8">
    <source>
        <dbReference type="PROSITE" id="PS50975"/>
    </source>
</evidence>
<dbReference type="NCBIfam" id="NF006766">
    <property type="entry name" value="PRK09288.1"/>
    <property type="match status" value="1"/>
</dbReference>
<dbReference type="InterPro" id="IPR013815">
    <property type="entry name" value="ATP_grasp_subdomain_1"/>
</dbReference>
<feature type="binding site" evidence="7">
    <location>
        <begin position="14"/>
        <end position="15"/>
    </location>
    <ligand>
        <name>N(1)-(5-phospho-beta-D-ribosyl)glycinamide</name>
        <dbReference type="ChEBI" id="CHEBI:143788"/>
    </ligand>
</feature>
<dbReference type="InterPro" id="IPR005862">
    <property type="entry name" value="PurT"/>
</dbReference>
<dbReference type="InterPro" id="IPR011761">
    <property type="entry name" value="ATP-grasp"/>
</dbReference>
<feature type="binding site" evidence="7">
    <location>
        <position position="147"/>
    </location>
    <ligand>
        <name>ATP</name>
        <dbReference type="ChEBI" id="CHEBI:30616"/>
    </ligand>
</feature>
<feature type="domain" description="ATP-grasp" evidence="8">
    <location>
        <begin position="111"/>
        <end position="300"/>
    </location>
</feature>
<comment type="caution">
    <text evidence="9">The sequence shown here is derived from an EMBL/GenBank/DDBJ whole genome shotgun (WGS) entry which is preliminary data.</text>
</comment>
<dbReference type="NCBIfam" id="TIGR01142">
    <property type="entry name" value="purT"/>
    <property type="match status" value="1"/>
</dbReference>
<feature type="binding site" evidence="7">
    <location>
        <begin position="152"/>
        <end position="157"/>
    </location>
    <ligand>
        <name>ATP</name>
        <dbReference type="ChEBI" id="CHEBI:30616"/>
    </ligand>
</feature>
<comment type="pathway">
    <text evidence="7">Purine metabolism; IMP biosynthesis via de novo pathway; N(2)-formyl-N(1)-(5-phospho-D-ribosyl)glycinamide from N(1)-(5-phospho-D-ribosyl)glycinamide (formate route): step 1/1.</text>
</comment>
<dbReference type="GO" id="GO:0006189">
    <property type="term" value="P:'de novo' IMP biosynthetic process"/>
    <property type="evidence" value="ECO:0007669"/>
    <property type="project" value="UniProtKB-UniRule"/>
</dbReference>
<dbReference type="OrthoDB" id="9804625at2"/>
<dbReference type="InterPro" id="IPR016185">
    <property type="entry name" value="PreATP-grasp_dom_sf"/>
</dbReference>
<dbReference type="Pfam" id="PF22660">
    <property type="entry name" value="RS_preATP-grasp-like"/>
    <property type="match status" value="1"/>
</dbReference>
<name>A0A2A4FZ77_9SPHN</name>
<dbReference type="SUPFAM" id="SSF52440">
    <property type="entry name" value="PreATP-grasp domain"/>
    <property type="match status" value="1"/>
</dbReference>
<dbReference type="KEGG" id="rdi:CMV14_17200"/>
<keyword evidence="6 7" id="KW-0460">Magnesium</keyword>
<keyword evidence="5 7" id="KW-0067">ATP-binding</keyword>
<keyword evidence="2 7" id="KW-0479">Metal-binding</keyword>
<gene>
    <name evidence="7 9" type="primary">purT</name>
    <name evidence="9" type="ORF">COO09_06985</name>
</gene>
<evidence type="ECO:0000256" key="3">
    <source>
        <dbReference type="ARBA" id="ARBA00022741"/>
    </source>
</evidence>
<keyword evidence="1 7" id="KW-0436">Ligase</keyword>
<feature type="binding site" evidence="7">
    <location>
        <position position="259"/>
    </location>
    <ligand>
        <name>Mg(2+)</name>
        <dbReference type="ChEBI" id="CHEBI:18420"/>
    </ligand>
</feature>
<evidence type="ECO:0000313" key="10">
    <source>
        <dbReference type="Proteomes" id="UP000218934"/>
    </source>
</evidence>
<dbReference type="Gene3D" id="3.30.1490.20">
    <property type="entry name" value="ATP-grasp fold, A domain"/>
    <property type="match status" value="1"/>
</dbReference>
<dbReference type="InterPro" id="IPR011054">
    <property type="entry name" value="Rudment_hybrid_motif"/>
</dbReference>
<dbReference type="PROSITE" id="PS50975">
    <property type="entry name" value="ATP_GRASP"/>
    <property type="match status" value="1"/>
</dbReference>
<evidence type="ECO:0000256" key="4">
    <source>
        <dbReference type="ARBA" id="ARBA00022755"/>
    </source>
</evidence>
<dbReference type="HAMAP" id="MF_01643">
    <property type="entry name" value="PurT"/>
    <property type="match status" value="1"/>
</dbReference>
<sequence length="394" mass="42745">MTPIAKILLLGSGELGREFVIAAKRLGAHVIACDSYAGAPAMQVADEHEVFSMLDGEALAAVIEKHKPDHVVPEVEAIRTEVLKDYEDRGYSIVPSARATMLTMNRDRIRDVAANELGLVTSRFLYAESLDEMRAAVAKVGIPCVVKPVMSSSGKGQSIVTAEGAVDAAWDYAVDGMRGDRKRVIVEAFIAFDYEITLLTIRTRQGVIFCEPIGHRQERGDYMESWQPTPMSKKALAAAQDMARKVVDNLGGYGLFGVEFFVAGEQVIFSELSPRPHDTGMVTLISQNLTEFDLHARAVLGLPIPHIHLNGAAASAVILADRHAEDFHFEGVAEALAPMPGIETDVRLFSKPVTRPNRRMGVALALARKGGADEARAAARAAAAKVRIVYVEEE</sequence>
<dbReference type="AlphaFoldDB" id="A0A2A4FZ77"/>
<dbReference type="Gene3D" id="3.30.470.20">
    <property type="entry name" value="ATP-grasp fold, B domain"/>
    <property type="match status" value="1"/>
</dbReference>
<dbReference type="FunFam" id="3.40.50.20:FF:000022">
    <property type="entry name" value="Formate-dependent phosphoribosylglycinamide formyltransferase"/>
    <property type="match status" value="1"/>
</dbReference>
<feature type="binding site" evidence="7">
    <location>
        <position position="195"/>
    </location>
    <ligand>
        <name>ATP</name>
        <dbReference type="ChEBI" id="CHEBI:30616"/>
    </ligand>
</feature>
<reference evidence="9 10" key="1">
    <citation type="submission" date="2017-09" db="EMBL/GenBank/DDBJ databases">
        <title>The Catabolism of 3,6-Dichlorosalicylic acid is Initiated by the Cytochrome P450 Monooxygenase DsmABC in Rhizorhabdus dicambivorans Ndbn-20.</title>
        <authorList>
            <person name="Na L."/>
        </authorList>
    </citation>
    <scope>NUCLEOTIDE SEQUENCE [LARGE SCALE GENOMIC DNA]</scope>
    <source>
        <strain evidence="9 10">Ndbn-20m</strain>
    </source>
</reference>
<organism evidence="9 10">
    <name type="scientific">Rhizorhabdus dicambivorans</name>
    <dbReference type="NCBI Taxonomy" id="1850238"/>
    <lineage>
        <taxon>Bacteria</taxon>
        <taxon>Pseudomonadati</taxon>
        <taxon>Pseudomonadota</taxon>
        <taxon>Alphaproteobacteria</taxon>
        <taxon>Sphingomonadales</taxon>
        <taxon>Sphingomonadaceae</taxon>
        <taxon>Rhizorhabdus</taxon>
    </lineage>
</organism>
<feature type="binding site" evidence="7">
    <location>
        <begin position="358"/>
        <end position="359"/>
    </location>
    <ligand>
        <name>N(1)-(5-phospho-beta-D-ribosyl)glycinamide</name>
        <dbReference type="ChEBI" id="CHEBI:143788"/>
    </ligand>
</feature>
<feature type="binding site" evidence="7">
    <location>
        <begin position="187"/>
        <end position="190"/>
    </location>
    <ligand>
        <name>ATP</name>
        <dbReference type="ChEBI" id="CHEBI:30616"/>
    </ligand>
</feature>
<dbReference type="GO" id="GO:0000287">
    <property type="term" value="F:magnesium ion binding"/>
    <property type="evidence" value="ECO:0007669"/>
    <property type="project" value="UniProtKB-UniRule"/>
</dbReference>
<feature type="binding site" evidence="7">
    <location>
        <position position="106"/>
    </location>
    <ligand>
        <name>ATP</name>
        <dbReference type="ChEBI" id="CHEBI:30616"/>
    </ligand>
</feature>
<accession>A0A2A4FZ77</accession>
<evidence type="ECO:0000256" key="7">
    <source>
        <dbReference type="HAMAP-Rule" id="MF_01643"/>
    </source>
</evidence>
<evidence type="ECO:0000256" key="5">
    <source>
        <dbReference type="ARBA" id="ARBA00022840"/>
    </source>
</evidence>
<dbReference type="Pfam" id="PF21244">
    <property type="entry name" value="PurT_C"/>
    <property type="match status" value="1"/>
</dbReference>
<dbReference type="EC" id="6.3.1.21" evidence="7"/>
<comment type="subunit">
    <text evidence="7">Homodimer.</text>
</comment>
<dbReference type="RefSeq" id="WP_066962125.1">
    <property type="nucleotide sequence ID" value="NZ_CP023449.1"/>
</dbReference>
<dbReference type="InterPro" id="IPR003135">
    <property type="entry name" value="ATP-grasp_carboxylate-amine"/>
</dbReference>
<dbReference type="Proteomes" id="UP000218934">
    <property type="component" value="Unassembled WGS sequence"/>
</dbReference>
<keyword evidence="10" id="KW-1185">Reference proteome</keyword>
<comment type="similarity">
    <text evidence="7">Belongs to the PurK/PurT family.</text>
</comment>
<comment type="catalytic activity">
    <reaction evidence="7">
        <text>N(1)-(5-phospho-beta-D-ribosyl)glycinamide + formate + ATP = N(2)-formyl-N(1)-(5-phospho-beta-D-ribosyl)glycinamide + ADP + phosphate + H(+)</text>
        <dbReference type="Rhea" id="RHEA:24829"/>
        <dbReference type="ChEBI" id="CHEBI:15378"/>
        <dbReference type="ChEBI" id="CHEBI:15740"/>
        <dbReference type="ChEBI" id="CHEBI:30616"/>
        <dbReference type="ChEBI" id="CHEBI:43474"/>
        <dbReference type="ChEBI" id="CHEBI:143788"/>
        <dbReference type="ChEBI" id="CHEBI:147286"/>
        <dbReference type="ChEBI" id="CHEBI:456216"/>
        <dbReference type="EC" id="6.3.1.21"/>
    </reaction>
</comment>
<proteinExistence type="inferred from homology"/>
<dbReference type="GO" id="GO:0005829">
    <property type="term" value="C:cytosol"/>
    <property type="evidence" value="ECO:0007669"/>
    <property type="project" value="TreeGrafter"/>
</dbReference>
<dbReference type="PANTHER" id="PTHR43055:SF1">
    <property type="entry name" value="FORMATE-DEPENDENT PHOSPHORIBOSYLGLYCINAMIDE FORMYLTRANSFERASE"/>
    <property type="match status" value="1"/>
</dbReference>